<evidence type="ECO:0000313" key="9">
    <source>
        <dbReference type="Proteomes" id="UP000281343"/>
    </source>
</evidence>
<dbReference type="GO" id="GO:0004553">
    <property type="term" value="F:hydrolase activity, hydrolyzing O-glycosyl compounds"/>
    <property type="evidence" value="ECO:0007669"/>
    <property type="project" value="InterPro"/>
</dbReference>
<dbReference type="AlphaFoldDB" id="A0A3L9YJ30"/>
<feature type="chain" id="PRO_5018007302" description="peptidoglycan lytic exotransglycosylase" evidence="6">
    <location>
        <begin position="23"/>
        <end position="341"/>
    </location>
</feature>
<keyword evidence="9" id="KW-1185">Reference proteome</keyword>
<dbReference type="CDD" id="cd14485">
    <property type="entry name" value="mltA_like_LT_A"/>
    <property type="match status" value="1"/>
</dbReference>
<accession>A0A3L9YJ30</accession>
<feature type="signal peptide" evidence="6">
    <location>
        <begin position="1"/>
        <end position="22"/>
    </location>
</feature>
<organism evidence="8 9">
    <name type="scientific">Rhodophyticola porphyridii</name>
    <dbReference type="NCBI Taxonomy" id="1852017"/>
    <lineage>
        <taxon>Bacteria</taxon>
        <taxon>Pseudomonadati</taxon>
        <taxon>Pseudomonadota</taxon>
        <taxon>Alphaproteobacteria</taxon>
        <taxon>Rhodobacterales</taxon>
        <taxon>Roseobacteraceae</taxon>
        <taxon>Rhodophyticola</taxon>
    </lineage>
</organism>
<comment type="caution">
    <text evidence="8">The sequence shown here is derived from an EMBL/GenBank/DDBJ whole genome shotgun (WGS) entry which is preliminary data.</text>
</comment>
<dbReference type="InterPro" id="IPR036908">
    <property type="entry name" value="RlpA-like_sf"/>
</dbReference>
<reference evidence="8 9" key="1">
    <citation type="submission" date="2018-10" db="EMBL/GenBank/DDBJ databases">
        <authorList>
            <person name="Jung H.S."/>
            <person name="Jeon C.O."/>
        </authorList>
    </citation>
    <scope>NUCLEOTIDE SEQUENCE [LARGE SCALE GENOMIC DNA]</scope>
    <source>
        <strain evidence="8 9">MA-7-27</strain>
    </source>
</reference>
<dbReference type="GO" id="GO:0019867">
    <property type="term" value="C:outer membrane"/>
    <property type="evidence" value="ECO:0007669"/>
    <property type="project" value="InterPro"/>
</dbReference>
<dbReference type="Pfam" id="PF03562">
    <property type="entry name" value="MltA"/>
    <property type="match status" value="1"/>
</dbReference>
<keyword evidence="4" id="KW-0961">Cell wall biogenesis/degradation</keyword>
<dbReference type="InterPro" id="IPR026044">
    <property type="entry name" value="MltA"/>
</dbReference>
<dbReference type="EMBL" id="RCNT01000003">
    <property type="protein sequence ID" value="RMA42800.1"/>
    <property type="molecule type" value="Genomic_DNA"/>
</dbReference>
<keyword evidence="3" id="KW-0456">Lyase</keyword>
<dbReference type="Pfam" id="PF06725">
    <property type="entry name" value="3D"/>
    <property type="match status" value="1"/>
</dbReference>
<dbReference type="GO" id="GO:0009254">
    <property type="term" value="P:peptidoglycan turnover"/>
    <property type="evidence" value="ECO:0007669"/>
    <property type="project" value="InterPro"/>
</dbReference>
<dbReference type="SMART" id="SM00925">
    <property type="entry name" value="MltA"/>
    <property type="match status" value="1"/>
</dbReference>
<dbReference type="EC" id="4.2.2.n1" evidence="2"/>
<evidence type="ECO:0000256" key="4">
    <source>
        <dbReference type="ARBA" id="ARBA00023316"/>
    </source>
</evidence>
<dbReference type="PANTHER" id="PTHR30124">
    <property type="entry name" value="MEMBRANE-BOUND LYTIC MUREIN TRANSGLYCOSYLASE A"/>
    <property type="match status" value="1"/>
</dbReference>
<dbReference type="Gene3D" id="2.40.240.50">
    <property type="entry name" value="Barwin-like endoglucanases"/>
    <property type="match status" value="1"/>
</dbReference>
<comment type="catalytic activity">
    <reaction evidence="1">
        <text>Exolytic cleavage of the (1-&gt;4)-beta-glycosidic linkage between N-acetylmuramic acid (MurNAc) and N-acetylglucosamine (GlcNAc) residues in peptidoglycan, from either the reducing or the non-reducing ends of the peptidoglycan chains, with concomitant formation of a 1,6-anhydrobond in the MurNAc residue.</text>
        <dbReference type="EC" id="4.2.2.n1"/>
    </reaction>
</comment>
<evidence type="ECO:0000256" key="5">
    <source>
        <dbReference type="ARBA" id="ARBA00030918"/>
    </source>
</evidence>
<dbReference type="GO" id="GO:0009253">
    <property type="term" value="P:peptidoglycan catabolic process"/>
    <property type="evidence" value="ECO:0007669"/>
    <property type="project" value="TreeGrafter"/>
</dbReference>
<evidence type="ECO:0000313" key="8">
    <source>
        <dbReference type="EMBL" id="RMA42800.1"/>
    </source>
</evidence>
<dbReference type="RefSeq" id="WP_121897586.1">
    <property type="nucleotide sequence ID" value="NZ_RCNT01000003.1"/>
</dbReference>
<evidence type="ECO:0000256" key="3">
    <source>
        <dbReference type="ARBA" id="ARBA00023239"/>
    </source>
</evidence>
<dbReference type="InterPro" id="IPR005300">
    <property type="entry name" value="MltA_B"/>
</dbReference>
<dbReference type="SUPFAM" id="SSF50685">
    <property type="entry name" value="Barwin-like endoglucanases"/>
    <property type="match status" value="1"/>
</dbReference>
<gene>
    <name evidence="8" type="ORF">D9R08_08475</name>
</gene>
<evidence type="ECO:0000259" key="7">
    <source>
        <dbReference type="SMART" id="SM00925"/>
    </source>
</evidence>
<dbReference type="PANTHER" id="PTHR30124:SF0">
    <property type="entry name" value="MEMBRANE-BOUND LYTIC MUREIN TRANSGLYCOSYLASE A"/>
    <property type="match status" value="1"/>
</dbReference>
<keyword evidence="6" id="KW-0732">Signal</keyword>
<sequence length="341" mass="37832">MRAGLTALLLAAILTIAMPGTAEPTARILSFGDLRGWADDDHGEALDVFLNTCPDLADSEWQSLCALAQSQTNARAFFELFFRPVLIGGEATALFTGYFEPELDGSRQRTARFRYPLYRLPPEVDGLWFTRAEIEERGLLEGRGLEIAWVDDPVDVFFLQIQGSGRINLAEGGYLRVGYGGRNGHEYRSVGQEMVRRGIYQPHQVSAQVIRSWVDRNPIEGADLLRHNPSYVFFREVQIRNTEDGPLGAMNRSITAHRTIAVDPDFTPLGAPVWIEKGGEDPIRRLMIAQDTGSAIRGAQRADIFYGSGDAAGRQAGRIRDPGRMVVLLPIELAHRLVPDV</sequence>
<protein>
    <recommendedName>
        <fullName evidence="2">peptidoglycan lytic exotransglycosylase</fullName>
        <ecNumber evidence="2">4.2.2.n1</ecNumber>
    </recommendedName>
    <alternativeName>
        <fullName evidence="5">Murein hydrolase A</fullName>
    </alternativeName>
</protein>
<dbReference type="InterPro" id="IPR010611">
    <property type="entry name" value="3D_dom"/>
</dbReference>
<proteinExistence type="predicted"/>
<dbReference type="OrthoDB" id="9783686at2"/>
<dbReference type="GO" id="GO:0071555">
    <property type="term" value="P:cell wall organization"/>
    <property type="evidence" value="ECO:0007669"/>
    <property type="project" value="UniProtKB-KW"/>
</dbReference>
<feature type="domain" description="Lytic transglycosylase MltA" evidence="7">
    <location>
        <begin position="102"/>
        <end position="235"/>
    </location>
</feature>
<name>A0A3L9YJ30_9RHOB</name>
<dbReference type="GO" id="GO:0008933">
    <property type="term" value="F:peptidoglycan lytic transglycosylase activity"/>
    <property type="evidence" value="ECO:0007669"/>
    <property type="project" value="TreeGrafter"/>
</dbReference>
<dbReference type="CDD" id="cd14668">
    <property type="entry name" value="mlta_B"/>
    <property type="match status" value="1"/>
</dbReference>
<evidence type="ECO:0000256" key="2">
    <source>
        <dbReference type="ARBA" id="ARBA00012587"/>
    </source>
</evidence>
<evidence type="ECO:0000256" key="6">
    <source>
        <dbReference type="SAM" id="SignalP"/>
    </source>
</evidence>
<dbReference type="PIRSF" id="PIRSF019422">
    <property type="entry name" value="MltA"/>
    <property type="match status" value="1"/>
</dbReference>
<evidence type="ECO:0000256" key="1">
    <source>
        <dbReference type="ARBA" id="ARBA00001420"/>
    </source>
</evidence>
<dbReference type="Gene3D" id="2.40.40.10">
    <property type="entry name" value="RlpA-like domain"/>
    <property type="match status" value="2"/>
</dbReference>
<dbReference type="Proteomes" id="UP000281343">
    <property type="component" value="Unassembled WGS sequence"/>
</dbReference>